<accession>A0A485LQ00</accession>
<dbReference type="InterPro" id="IPR036322">
    <property type="entry name" value="WD40_repeat_dom_sf"/>
</dbReference>
<feature type="domain" description="WD repeat-containing protein 54 beta-propeller" evidence="3">
    <location>
        <begin position="55"/>
        <end position="321"/>
    </location>
</feature>
<evidence type="ECO:0000256" key="1">
    <source>
        <dbReference type="ARBA" id="ARBA00022574"/>
    </source>
</evidence>
<reference evidence="5 6" key="1">
    <citation type="submission" date="2019-03" db="EMBL/GenBank/DDBJ databases">
        <authorList>
            <person name="Gaulin E."/>
            <person name="Dumas B."/>
        </authorList>
    </citation>
    <scope>NUCLEOTIDE SEQUENCE [LARGE SCALE GENOMIC DNA]</scope>
    <source>
        <strain evidence="5">CBS 568.67</strain>
    </source>
</reference>
<evidence type="ECO:0000313" key="6">
    <source>
        <dbReference type="Proteomes" id="UP000332933"/>
    </source>
</evidence>
<gene>
    <name evidence="5" type="primary">Aste57867_24006</name>
    <name evidence="4" type="ORF">As57867_023933</name>
    <name evidence="5" type="ORF">ASTE57867_24006</name>
</gene>
<dbReference type="InterPro" id="IPR045227">
    <property type="entry name" value="WDR18/Ipi3/RID3"/>
</dbReference>
<evidence type="ECO:0000256" key="2">
    <source>
        <dbReference type="ARBA" id="ARBA00022737"/>
    </source>
</evidence>
<protein>
    <submittedName>
        <fullName evidence="5">Aste57867_24006 protein</fullName>
    </submittedName>
</protein>
<dbReference type="EMBL" id="VJMH01007338">
    <property type="protein sequence ID" value="KAF0683925.1"/>
    <property type="molecule type" value="Genomic_DNA"/>
</dbReference>
<dbReference type="GO" id="GO:0120330">
    <property type="term" value="C:rixosome complex"/>
    <property type="evidence" value="ECO:0007669"/>
    <property type="project" value="TreeGrafter"/>
</dbReference>
<name>A0A485LQ00_9STRA</name>
<dbReference type="EMBL" id="CAADRA010007364">
    <property type="protein sequence ID" value="VFU00649.1"/>
    <property type="molecule type" value="Genomic_DNA"/>
</dbReference>
<dbReference type="PANTHER" id="PTHR18763:SF0">
    <property type="entry name" value="WD REPEAT-CONTAINING PROTEIN 18"/>
    <property type="match status" value="1"/>
</dbReference>
<proteinExistence type="predicted"/>
<keyword evidence="2" id="KW-0677">Repeat</keyword>
<evidence type="ECO:0000313" key="5">
    <source>
        <dbReference type="EMBL" id="VFU00649.1"/>
    </source>
</evidence>
<sequence>MWDSKPEGIDAETSPSLLCNNLSIAKDIMVFAHLEDVVVVNPKATGKTTNKITLVEKAIVYQVVVCDMGGELYLVIATESGCQVWDVLGEHLHYSLSLAKELEPSTDLQLHFCRGIANDDKAIFIGSSAPKLFTLALEAGQSKGQSEFSLHTTATADVHHDPIHALATPRGETRASVLCSADDDGVVVIWSLENAPQMEVKHKLKATGFPVTTVKCMDSEWCVTGDVTGKLRLVNVHGGFVAADVGAHTRNLSALDMVDNVVVTVGEDGYMHVWKLKEQNGRLKVSLVHSHRVGDDILTGVAFVSAQSIVTSSYDVNHLKSWKAL</sequence>
<dbReference type="GO" id="GO:0005656">
    <property type="term" value="C:nuclear pre-replicative complex"/>
    <property type="evidence" value="ECO:0007669"/>
    <property type="project" value="TreeGrafter"/>
</dbReference>
<dbReference type="GO" id="GO:0006364">
    <property type="term" value="P:rRNA processing"/>
    <property type="evidence" value="ECO:0007669"/>
    <property type="project" value="TreeGrafter"/>
</dbReference>
<dbReference type="Proteomes" id="UP000332933">
    <property type="component" value="Unassembled WGS sequence"/>
</dbReference>
<keyword evidence="6" id="KW-1185">Reference proteome</keyword>
<dbReference type="GO" id="GO:0006261">
    <property type="term" value="P:DNA-templated DNA replication"/>
    <property type="evidence" value="ECO:0007669"/>
    <property type="project" value="TreeGrafter"/>
</dbReference>
<dbReference type="OrthoDB" id="756370at2759"/>
<evidence type="ECO:0000313" key="4">
    <source>
        <dbReference type="EMBL" id="KAF0683925.1"/>
    </source>
</evidence>
<dbReference type="InterPro" id="IPR015943">
    <property type="entry name" value="WD40/YVTN_repeat-like_dom_sf"/>
</dbReference>
<organism evidence="5 6">
    <name type="scientific">Aphanomyces stellatus</name>
    <dbReference type="NCBI Taxonomy" id="120398"/>
    <lineage>
        <taxon>Eukaryota</taxon>
        <taxon>Sar</taxon>
        <taxon>Stramenopiles</taxon>
        <taxon>Oomycota</taxon>
        <taxon>Saprolegniomycetes</taxon>
        <taxon>Saprolegniales</taxon>
        <taxon>Verrucalvaceae</taxon>
        <taxon>Aphanomyces</taxon>
    </lineage>
</organism>
<dbReference type="Gene3D" id="2.130.10.10">
    <property type="entry name" value="YVTN repeat-like/Quinoprotein amine dehydrogenase"/>
    <property type="match status" value="1"/>
</dbReference>
<dbReference type="InterPro" id="IPR001680">
    <property type="entry name" value="WD40_rpt"/>
</dbReference>
<dbReference type="PANTHER" id="PTHR18763">
    <property type="entry name" value="WD-REPEAT PROTEIN 18"/>
    <property type="match status" value="1"/>
</dbReference>
<reference evidence="4" key="2">
    <citation type="submission" date="2019-06" db="EMBL/GenBank/DDBJ databases">
        <title>Genomics analysis of Aphanomyces spp. identifies a new class of oomycete effector associated with host adaptation.</title>
        <authorList>
            <person name="Gaulin E."/>
        </authorList>
    </citation>
    <scope>NUCLEOTIDE SEQUENCE</scope>
    <source>
        <strain evidence="4">CBS 578.67</strain>
    </source>
</reference>
<dbReference type="Pfam" id="PF21031">
    <property type="entry name" value="WDR54"/>
    <property type="match status" value="1"/>
</dbReference>
<keyword evidence="1" id="KW-0853">WD repeat</keyword>
<dbReference type="SMART" id="SM00320">
    <property type="entry name" value="WD40"/>
    <property type="match status" value="4"/>
</dbReference>
<dbReference type="SUPFAM" id="SSF50978">
    <property type="entry name" value="WD40 repeat-like"/>
    <property type="match status" value="1"/>
</dbReference>
<dbReference type="InterPro" id="IPR049546">
    <property type="entry name" value="WDR54_beta_prop"/>
</dbReference>
<dbReference type="AlphaFoldDB" id="A0A485LQ00"/>
<evidence type="ECO:0000259" key="3">
    <source>
        <dbReference type="Pfam" id="PF21031"/>
    </source>
</evidence>